<reference evidence="1" key="1">
    <citation type="submission" date="2010-04" db="EMBL/GenBank/DDBJ databases">
        <authorList>
            <person name="Reid K.E."/>
            <person name="Liao N."/>
            <person name="Chan S."/>
            <person name="Docking R."/>
            <person name="Taylor G."/>
            <person name="Moore R."/>
            <person name="Mayo M."/>
            <person name="Munro S."/>
            <person name="King J."/>
            <person name="Yanchuk A."/>
            <person name="Holt R."/>
            <person name="Jones S."/>
            <person name="Marra M."/>
            <person name="Ritland C.E."/>
            <person name="Ritland K."/>
            <person name="Bohlmann J."/>
        </authorList>
    </citation>
    <scope>NUCLEOTIDE SEQUENCE</scope>
    <source>
        <tissue evidence="1">Bud</tissue>
    </source>
</reference>
<sequence>MYCCNSPRFSEIMRHFHIEGGRIFCSICKYPGYLLILRIVACRYCQRSGIECFCMLDAGTGMLVTIQNVQIQCP</sequence>
<proteinExistence type="evidence at transcript level"/>
<organism evidence="1">
    <name type="scientific">Picea sitchensis</name>
    <name type="common">Sitka spruce</name>
    <name type="synonym">Pinus sitchensis</name>
    <dbReference type="NCBI Taxonomy" id="3332"/>
    <lineage>
        <taxon>Eukaryota</taxon>
        <taxon>Viridiplantae</taxon>
        <taxon>Streptophyta</taxon>
        <taxon>Embryophyta</taxon>
        <taxon>Tracheophyta</taxon>
        <taxon>Spermatophyta</taxon>
        <taxon>Pinopsida</taxon>
        <taxon>Pinidae</taxon>
        <taxon>Conifers I</taxon>
        <taxon>Pinales</taxon>
        <taxon>Pinaceae</taxon>
        <taxon>Picea</taxon>
    </lineage>
</organism>
<dbReference type="AlphaFoldDB" id="D5ADL5"/>
<protein>
    <submittedName>
        <fullName evidence="1">Uncharacterized protein</fullName>
    </submittedName>
</protein>
<name>D5ADL5_PICSI</name>
<evidence type="ECO:0000313" key="1">
    <source>
        <dbReference type="EMBL" id="ADE77634.1"/>
    </source>
</evidence>
<accession>D5ADL5</accession>
<dbReference type="EMBL" id="BT124382">
    <property type="protein sequence ID" value="ADE77634.1"/>
    <property type="molecule type" value="mRNA"/>
</dbReference>